<organism evidence="1 2">
    <name type="scientific">Plectus sambesii</name>
    <dbReference type="NCBI Taxonomy" id="2011161"/>
    <lineage>
        <taxon>Eukaryota</taxon>
        <taxon>Metazoa</taxon>
        <taxon>Ecdysozoa</taxon>
        <taxon>Nematoda</taxon>
        <taxon>Chromadorea</taxon>
        <taxon>Plectida</taxon>
        <taxon>Plectina</taxon>
        <taxon>Plectoidea</taxon>
        <taxon>Plectidae</taxon>
        <taxon>Plectus</taxon>
    </lineage>
</organism>
<sequence length="541" mass="60714">MPYSVNANGYLNIPIPTNVNFVFGGSDGWNSIPPIGINIKSDSPVTVFGQNILSDSSSGDIFTVLPVSALGTSYYIALADSKALTNDGNRVLVIPTQNNTLVSFENNVILNLQSIYQYDATNAMTLSFNSSQPVAVIAGTTCFGLENGRCDYRAFMPMPTRCGQTGDNLDTHPVMDLQGKPDEYILAAECEGTTSSMIDGSSAGQLTPNGPIDFFRFNQNTNAHVASCRDSGRYIQLIRTLPSFGGAILGPVPSVSQYVANTSLQFFVPQMTNNYAQIVADASAMNSLLMDGAAQPDLQWKAVPVVNGYRFSYATATVGQGFHQFSATGIFSVTVYGFSNGSYSYSYIPAFNTGQSREFQILLVQISRTSYNDCIFSKHGILECDCFFLHWNDNICSTVKHGIYEFCYFFFYRNDNICSNFSYYYYLYHWICDKCERFIVDNAISKFNNSVIDINPYDNQIFIYNDISDTSYPNHTNKYYSNNFNHYYYYISNHNVDYNYANNNSINYYNHSCDHSNIATFNINYYFIFSNYNNAYNINNT</sequence>
<name>A0A914VRS0_9BILA</name>
<protein>
    <submittedName>
        <fullName evidence="2">IgGFc-binding protein N-terminal domain-containing protein</fullName>
    </submittedName>
</protein>
<reference evidence="2" key="1">
    <citation type="submission" date="2022-11" db="UniProtKB">
        <authorList>
            <consortium name="WormBaseParasite"/>
        </authorList>
    </citation>
    <scope>IDENTIFICATION</scope>
</reference>
<accession>A0A914VRS0</accession>
<dbReference type="AlphaFoldDB" id="A0A914VRS0"/>
<proteinExistence type="predicted"/>
<dbReference type="Proteomes" id="UP000887566">
    <property type="component" value="Unplaced"/>
</dbReference>
<dbReference type="WBParaSite" id="PSAMB.scaffold2378size23513.g17566.t1">
    <property type="protein sequence ID" value="PSAMB.scaffold2378size23513.g17566.t1"/>
    <property type="gene ID" value="PSAMB.scaffold2378size23513.g17566"/>
</dbReference>
<evidence type="ECO:0000313" key="1">
    <source>
        <dbReference type="Proteomes" id="UP000887566"/>
    </source>
</evidence>
<evidence type="ECO:0000313" key="2">
    <source>
        <dbReference type="WBParaSite" id="PSAMB.scaffold2378size23513.g17566.t1"/>
    </source>
</evidence>
<keyword evidence="1" id="KW-1185">Reference proteome</keyword>
<dbReference type="PANTHER" id="PTHR46534">
    <property type="entry name" value="IGGFC_BINDING DOMAIN-CONTAINING PROTEIN"/>
    <property type="match status" value="1"/>
</dbReference>
<dbReference type="PANTHER" id="PTHR46534:SF1">
    <property type="entry name" value="IGGFC-BINDING PROTEIN N-TERMINAL DOMAIN-CONTAINING PROTEIN"/>
    <property type="match status" value="1"/>
</dbReference>